<keyword evidence="3" id="KW-1185">Reference proteome</keyword>
<keyword evidence="1" id="KW-0472">Membrane</keyword>
<organism evidence="2 3">
    <name type="scientific">Steroidobacter flavus</name>
    <dbReference type="NCBI Taxonomy" id="1842136"/>
    <lineage>
        <taxon>Bacteria</taxon>
        <taxon>Pseudomonadati</taxon>
        <taxon>Pseudomonadota</taxon>
        <taxon>Gammaproteobacteria</taxon>
        <taxon>Steroidobacterales</taxon>
        <taxon>Steroidobacteraceae</taxon>
        <taxon>Steroidobacter</taxon>
    </lineage>
</organism>
<evidence type="ECO:0000313" key="3">
    <source>
        <dbReference type="Proteomes" id="UP001595904"/>
    </source>
</evidence>
<evidence type="ECO:0008006" key="4">
    <source>
        <dbReference type="Google" id="ProtNLM"/>
    </source>
</evidence>
<evidence type="ECO:0000256" key="1">
    <source>
        <dbReference type="SAM" id="Phobius"/>
    </source>
</evidence>
<keyword evidence="1" id="KW-0812">Transmembrane</keyword>
<name>A0ABV8SX23_9GAMM</name>
<feature type="transmembrane region" description="Helical" evidence="1">
    <location>
        <begin position="25"/>
        <end position="41"/>
    </location>
</feature>
<dbReference type="Proteomes" id="UP001595904">
    <property type="component" value="Unassembled WGS sequence"/>
</dbReference>
<comment type="caution">
    <text evidence="2">The sequence shown here is derived from an EMBL/GenBank/DDBJ whole genome shotgun (WGS) entry which is preliminary data.</text>
</comment>
<reference evidence="3" key="1">
    <citation type="journal article" date="2019" name="Int. J. Syst. Evol. Microbiol.">
        <title>The Global Catalogue of Microorganisms (GCM) 10K type strain sequencing project: providing services to taxonomists for standard genome sequencing and annotation.</title>
        <authorList>
            <consortium name="The Broad Institute Genomics Platform"/>
            <consortium name="The Broad Institute Genome Sequencing Center for Infectious Disease"/>
            <person name="Wu L."/>
            <person name="Ma J."/>
        </authorList>
    </citation>
    <scope>NUCLEOTIDE SEQUENCE [LARGE SCALE GENOMIC DNA]</scope>
    <source>
        <strain evidence="3">CGMCC 1.10759</strain>
    </source>
</reference>
<protein>
    <recommendedName>
        <fullName evidence="4">Toxin CptA</fullName>
    </recommendedName>
</protein>
<dbReference type="EMBL" id="JBHSDU010000014">
    <property type="protein sequence ID" value="MFC4312154.1"/>
    <property type="molecule type" value="Genomic_DNA"/>
</dbReference>
<gene>
    <name evidence="2" type="ORF">ACFPN2_23940</name>
</gene>
<feature type="transmembrane region" description="Helical" evidence="1">
    <location>
        <begin position="47"/>
        <end position="64"/>
    </location>
</feature>
<dbReference type="RefSeq" id="WP_380601296.1">
    <property type="nucleotide sequence ID" value="NZ_JBHSDU010000014.1"/>
</dbReference>
<sequence length="150" mass="16456">MSSPSFATPTLLTIDVRSRRSERRLGVLALGGVAVATWLLPLPLVSAVLFFVTASAVVLLGLQWQGWLGGADRLTAVSWMSDGSWVLSSAHRKNIPATLGTDTRVGRRWLWLRWHTGQGQRSMLLLKGDALPAEIRRLSVRLRLESVSAT</sequence>
<proteinExistence type="predicted"/>
<evidence type="ECO:0000313" key="2">
    <source>
        <dbReference type="EMBL" id="MFC4312154.1"/>
    </source>
</evidence>
<keyword evidence="1" id="KW-1133">Transmembrane helix</keyword>
<accession>A0ABV8SX23</accession>